<keyword evidence="1" id="KW-0812">Transmembrane</keyword>
<dbReference type="InterPro" id="IPR029058">
    <property type="entry name" value="AB_hydrolase_fold"/>
</dbReference>
<dbReference type="Gene3D" id="3.40.50.1820">
    <property type="entry name" value="alpha/beta hydrolase"/>
    <property type="match status" value="1"/>
</dbReference>
<protein>
    <recommendedName>
        <fullName evidence="4">DUF829 domain-containing protein</fullName>
    </recommendedName>
</protein>
<feature type="transmembrane region" description="Helical" evidence="1">
    <location>
        <begin position="12"/>
        <end position="32"/>
    </location>
</feature>
<organism evidence="2 3">
    <name type="scientific">Platanthera guangdongensis</name>
    <dbReference type="NCBI Taxonomy" id="2320717"/>
    <lineage>
        <taxon>Eukaryota</taxon>
        <taxon>Viridiplantae</taxon>
        <taxon>Streptophyta</taxon>
        <taxon>Embryophyta</taxon>
        <taxon>Tracheophyta</taxon>
        <taxon>Spermatophyta</taxon>
        <taxon>Magnoliopsida</taxon>
        <taxon>Liliopsida</taxon>
        <taxon>Asparagales</taxon>
        <taxon>Orchidaceae</taxon>
        <taxon>Orchidoideae</taxon>
        <taxon>Orchideae</taxon>
        <taxon>Orchidinae</taxon>
        <taxon>Platanthera</taxon>
    </lineage>
</organism>
<keyword evidence="1" id="KW-1133">Transmembrane helix</keyword>
<keyword evidence="1" id="KW-0472">Membrane</keyword>
<dbReference type="Proteomes" id="UP001412067">
    <property type="component" value="Unassembled WGS sequence"/>
</dbReference>
<accession>A0ABR2N4N0</accession>
<dbReference type="PANTHER" id="PTHR12265">
    <property type="entry name" value="TRANSMEMBRANE PROTEIN 53"/>
    <property type="match status" value="1"/>
</dbReference>
<reference evidence="2 3" key="1">
    <citation type="journal article" date="2022" name="Nat. Plants">
        <title>Genomes of leafy and leafless Platanthera orchids illuminate the evolution of mycoheterotrophy.</title>
        <authorList>
            <person name="Li M.H."/>
            <person name="Liu K.W."/>
            <person name="Li Z."/>
            <person name="Lu H.C."/>
            <person name="Ye Q.L."/>
            <person name="Zhang D."/>
            <person name="Wang J.Y."/>
            <person name="Li Y.F."/>
            <person name="Zhong Z.M."/>
            <person name="Liu X."/>
            <person name="Yu X."/>
            <person name="Liu D.K."/>
            <person name="Tu X.D."/>
            <person name="Liu B."/>
            <person name="Hao Y."/>
            <person name="Liao X.Y."/>
            <person name="Jiang Y.T."/>
            <person name="Sun W.H."/>
            <person name="Chen J."/>
            <person name="Chen Y.Q."/>
            <person name="Ai Y."/>
            <person name="Zhai J.W."/>
            <person name="Wu S.S."/>
            <person name="Zhou Z."/>
            <person name="Hsiao Y.Y."/>
            <person name="Wu W.L."/>
            <person name="Chen Y.Y."/>
            <person name="Lin Y.F."/>
            <person name="Hsu J.L."/>
            <person name="Li C.Y."/>
            <person name="Wang Z.W."/>
            <person name="Zhao X."/>
            <person name="Zhong W.Y."/>
            <person name="Ma X.K."/>
            <person name="Ma L."/>
            <person name="Huang J."/>
            <person name="Chen G.Z."/>
            <person name="Huang M.Z."/>
            <person name="Huang L."/>
            <person name="Peng D.H."/>
            <person name="Luo Y.B."/>
            <person name="Zou S.Q."/>
            <person name="Chen S.P."/>
            <person name="Lan S."/>
            <person name="Tsai W.C."/>
            <person name="Van de Peer Y."/>
            <person name="Liu Z.J."/>
        </authorList>
    </citation>
    <scope>NUCLEOTIDE SEQUENCE [LARGE SCALE GENOMIC DNA]</scope>
    <source>
        <strain evidence="2">Lor288</strain>
    </source>
</reference>
<dbReference type="Pfam" id="PF05705">
    <property type="entry name" value="DUF829"/>
    <property type="match status" value="1"/>
</dbReference>
<dbReference type="InterPro" id="IPR008547">
    <property type="entry name" value="DUF829_TMEM53"/>
</dbReference>
<dbReference type="PANTHER" id="PTHR12265:SF0">
    <property type="entry name" value="EXPRESSED PROTEIN"/>
    <property type="match status" value="1"/>
</dbReference>
<dbReference type="EMBL" id="JBBWWR010000001">
    <property type="protein sequence ID" value="KAK8971091.1"/>
    <property type="molecule type" value="Genomic_DNA"/>
</dbReference>
<sequence length="424" mass="48530">MITEERCLRNRIVYFHFFFNLRALLSSTFSGFRVRRMWSRFYWARKEEGERRPDGIAVLFAWIFSQERQLKPYVDLYLSLGWDCLVCHADFLTQFFSEKATDIAFGIVGELIKEVKNRPLPIVLVAFSAGSKVCFYKVLQLVHGKFAGQINQDDYLLMRECIYGQIYDSCPIDVTNDLGHQFVVHPSVLKMPYCSVVVSWMAKAFLSGFDALFLNSSEAQRTEYWQTLYSSTSMGPFIILCSEDDKLVPYQTLVSFAQHLQELGADVNLIKWSSSPHVDHYRHHKSEYTAAVSALLTKSSLIFTNSQLKKAADCKIPKSVCYLQDVAFNSTESLLRVATGPSDHFYLPSSKEFMETKISGSSIDEQKPELFHLPSIKPQGVLSQVLFDVCVPKNIEGWDIKPVSSLNKNHAISSVRRRIRRSKL</sequence>
<evidence type="ECO:0008006" key="4">
    <source>
        <dbReference type="Google" id="ProtNLM"/>
    </source>
</evidence>
<name>A0ABR2N4N0_9ASPA</name>
<gene>
    <name evidence="2" type="ORF">KSP40_PGU015372</name>
</gene>
<dbReference type="SUPFAM" id="SSF53474">
    <property type="entry name" value="alpha/beta-Hydrolases"/>
    <property type="match status" value="1"/>
</dbReference>
<evidence type="ECO:0000313" key="2">
    <source>
        <dbReference type="EMBL" id="KAK8971091.1"/>
    </source>
</evidence>
<evidence type="ECO:0000256" key="1">
    <source>
        <dbReference type="SAM" id="Phobius"/>
    </source>
</evidence>
<proteinExistence type="predicted"/>
<evidence type="ECO:0000313" key="3">
    <source>
        <dbReference type="Proteomes" id="UP001412067"/>
    </source>
</evidence>
<keyword evidence="3" id="KW-1185">Reference proteome</keyword>
<comment type="caution">
    <text evidence="2">The sequence shown here is derived from an EMBL/GenBank/DDBJ whole genome shotgun (WGS) entry which is preliminary data.</text>
</comment>